<organism evidence="1 2">
    <name type="scientific">Phyllostomus discolor</name>
    <name type="common">pale spear-nosed bat</name>
    <dbReference type="NCBI Taxonomy" id="89673"/>
    <lineage>
        <taxon>Eukaryota</taxon>
        <taxon>Metazoa</taxon>
        <taxon>Chordata</taxon>
        <taxon>Craniata</taxon>
        <taxon>Vertebrata</taxon>
        <taxon>Euteleostomi</taxon>
        <taxon>Mammalia</taxon>
        <taxon>Eutheria</taxon>
        <taxon>Laurasiatheria</taxon>
        <taxon>Chiroptera</taxon>
        <taxon>Yangochiroptera</taxon>
        <taxon>Phyllostomidae</taxon>
        <taxon>Phyllostominae</taxon>
        <taxon>Phyllostomus</taxon>
    </lineage>
</organism>
<reference evidence="1 2" key="1">
    <citation type="journal article" date="2020" name="Nature">
        <title>Six reference-quality genomes reveal evolution of bat adaptations.</title>
        <authorList>
            <person name="Jebb D."/>
            <person name="Huang Z."/>
            <person name="Pippel M."/>
            <person name="Hughes G.M."/>
            <person name="Lavrichenko K."/>
            <person name="Devanna P."/>
            <person name="Winkler S."/>
            <person name="Jermiin L.S."/>
            <person name="Skirmuntt E.C."/>
            <person name="Katzourakis A."/>
            <person name="Burkitt-Gray L."/>
            <person name="Ray D.A."/>
            <person name="Sullivan K.A.M."/>
            <person name="Roscito J.G."/>
            <person name="Kirilenko B.M."/>
            <person name="Davalos L.M."/>
            <person name="Corthals A.P."/>
            <person name="Power M.L."/>
            <person name="Jones G."/>
            <person name="Ransome R.D."/>
            <person name="Dechmann D.K.N."/>
            <person name="Locatelli A.G."/>
            <person name="Puechmaille S.J."/>
            <person name="Fedrigo O."/>
            <person name="Jarvis E.D."/>
            <person name="Hiller M."/>
            <person name="Vernes S.C."/>
            <person name="Myers E.W."/>
            <person name="Teeling E.C."/>
        </authorList>
    </citation>
    <scope>NUCLEOTIDE SEQUENCE [LARGE SCALE GENOMIC DNA]</scope>
    <source>
        <strain evidence="1">Bat1K_MPI-CBG_1</strain>
    </source>
</reference>
<name>A0A834B9H4_9CHIR</name>
<dbReference type="Proteomes" id="UP000664940">
    <property type="component" value="Unassembled WGS sequence"/>
</dbReference>
<protein>
    <submittedName>
        <fullName evidence="1">Uncharacterized protein</fullName>
    </submittedName>
</protein>
<evidence type="ECO:0000313" key="2">
    <source>
        <dbReference type="Proteomes" id="UP000664940"/>
    </source>
</evidence>
<proteinExistence type="predicted"/>
<comment type="caution">
    <text evidence="1">The sequence shown here is derived from an EMBL/GenBank/DDBJ whole genome shotgun (WGS) entry which is preliminary data.</text>
</comment>
<dbReference type="AlphaFoldDB" id="A0A834B9H4"/>
<evidence type="ECO:0000313" key="1">
    <source>
        <dbReference type="EMBL" id="KAF6125278.1"/>
    </source>
</evidence>
<dbReference type="EMBL" id="JABVXQ010000002">
    <property type="protein sequence ID" value="KAF6125278.1"/>
    <property type="molecule type" value="Genomic_DNA"/>
</dbReference>
<sequence length="131" mass="15083">MAAMSWFCALALPEMEGLKGQKEQHPLSSWHVWAEWGRGLSKVLFSHPYMSLPLWFPVSIAVCLQNPSPIQTHILALTRFPLMCFFLHENVQYPQDLSLMDEKPGYSHILSVSWKPCLPIPWVSETMLHVH</sequence>
<gene>
    <name evidence="1" type="ORF">HJG60_009797</name>
</gene>
<accession>A0A834B9H4</accession>